<dbReference type="Proteomes" id="UP000766486">
    <property type="component" value="Unassembled WGS sequence"/>
</dbReference>
<keyword evidence="3" id="KW-0326">Glycosidase</keyword>
<reference evidence="5 6" key="1">
    <citation type="submission" date="2019-06" db="EMBL/GenBank/DDBJ databases">
        <authorList>
            <person name="Broberg M."/>
        </authorList>
    </citation>
    <scope>NUCLEOTIDE SEQUENCE [LARGE SCALE GENOMIC DNA]</scope>
</reference>
<evidence type="ECO:0000259" key="4">
    <source>
        <dbReference type="Pfam" id="PF01229"/>
    </source>
</evidence>
<protein>
    <recommendedName>
        <fullName evidence="4">Glycosyl hydrolases family 39 N-terminal catalytic domain-containing protein</fullName>
    </recommendedName>
</protein>
<evidence type="ECO:0000313" key="6">
    <source>
        <dbReference type="Proteomes" id="UP000766486"/>
    </source>
</evidence>
<dbReference type="Gene3D" id="2.60.40.1500">
    <property type="entry name" value="Glycosyl hydrolase domain, family 39"/>
    <property type="match status" value="1"/>
</dbReference>
<comment type="caution">
    <text evidence="5">The sequence shown here is derived from an EMBL/GenBank/DDBJ whole genome shotgun (WGS) entry which is preliminary data.</text>
</comment>
<evidence type="ECO:0000256" key="3">
    <source>
        <dbReference type="ARBA" id="ARBA00023295"/>
    </source>
</evidence>
<evidence type="ECO:0000256" key="1">
    <source>
        <dbReference type="ARBA" id="ARBA00008875"/>
    </source>
</evidence>
<gene>
    <name evidence="5" type="ORF">CLO192961_LOCUS407743</name>
</gene>
<evidence type="ECO:0000313" key="5">
    <source>
        <dbReference type="EMBL" id="VUC35192.1"/>
    </source>
</evidence>
<dbReference type="PANTHER" id="PTHR12631:SF10">
    <property type="entry name" value="BETA-XYLOSIDASE-LIKE PROTEIN-RELATED"/>
    <property type="match status" value="1"/>
</dbReference>
<dbReference type="InterPro" id="IPR051923">
    <property type="entry name" value="Glycosyl_Hydrolase_39"/>
</dbReference>
<dbReference type="EMBL" id="CABFNS010000905">
    <property type="protein sequence ID" value="VUC35192.1"/>
    <property type="molecule type" value="Genomic_DNA"/>
</dbReference>
<name>A0ABY6UWL1_BIOOC</name>
<dbReference type="InterPro" id="IPR049166">
    <property type="entry name" value="GH39_cat"/>
</dbReference>
<comment type="similarity">
    <text evidence="1">Belongs to the glycosyl hydrolase 39 family.</text>
</comment>
<dbReference type="Gene3D" id="3.20.20.80">
    <property type="entry name" value="Glycosidases"/>
    <property type="match status" value="1"/>
</dbReference>
<dbReference type="Pfam" id="PF01229">
    <property type="entry name" value="Glyco_hydro_39"/>
    <property type="match status" value="1"/>
</dbReference>
<dbReference type="SUPFAM" id="SSF51445">
    <property type="entry name" value="(Trans)glycosidases"/>
    <property type="match status" value="1"/>
</dbReference>
<dbReference type="InterPro" id="IPR017853">
    <property type="entry name" value="GH"/>
</dbReference>
<feature type="domain" description="Glycosyl hydrolases family 39 N-terminal catalytic" evidence="4">
    <location>
        <begin position="7"/>
        <end position="489"/>
    </location>
</feature>
<dbReference type="PRINTS" id="PR00745">
    <property type="entry name" value="GLHYDRLASE39"/>
</dbReference>
<dbReference type="PROSITE" id="PS01027">
    <property type="entry name" value="GLYCOSYL_HYDROL_F39"/>
    <property type="match status" value="1"/>
</dbReference>
<keyword evidence="6" id="KW-1185">Reference proteome</keyword>
<evidence type="ECO:0000256" key="2">
    <source>
        <dbReference type="ARBA" id="ARBA00022801"/>
    </source>
</evidence>
<dbReference type="PANTHER" id="PTHR12631">
    <property type="entry name" value="ALPHA-L-IDURONIDASE"/>
    <property type="match status" value="1"/>
</dbReference>
<proteinExistence type="inferred from homology"/>
<dbReference type="InterPro" id="IPR000514">
    <property type="entry name" value="Glyco_hydro_39"/>
</dbReference>
<dbReference type="SUPFAM" id="SSF51011">
    <property type="entry name" value="Glycosyl hydrolase domain"/>
    <property type="match status" value="1"/>
</dbReference>
<organism evidence="5 6">
    <name type="scientific">Bionectria ochroleuca</name>
    <name type="common">Gliocladium roseum</name>
    <dbReference type="NCBI Taxonomy" id="29856"/>
    <lineage>
        <taxon>Eukaryota</taxon>
        <taxon>Fungi</taxon>
        <taxon>Dikarya</taxon>
        <taxon>Ascomycota</taxon>
        <taxon>Pezizomycotina</taxon>
        <taxon>Sordariomycetes</taxon>
        <taxon>Hypocreomycetidae</taxon>
        <taxon>Hypocreales</taxon>
        <taxon>Bionectriaceae</taxon>
        <taxon>Clonostachys</taxon>
    </lineage>
</organism>
<dbReference type="InterPro" id="IPR049165">
    <property type="entry name" value="GH39_as"/>
</dbReference>
<keyword evidence="2" id="KW-0378">Hydrolase</keyword>
<accession>A0ABY6UWL1</accession>
<sequence length="520" mass="58859">MEPVDWLKKFWSVVAGAGRANEGLRADWQKHLSAVTDVLGFRFVRFHGLFHDDMFVYNEVDGEVVYNFQYIDALFDALLNLGVRPFVAFNFMPSQIATKRNTTFWWNGHGSPPTEMSRWEGLISATMGHWKERYGVAELERWYFEVWNEPNLYGFWAGSRSQYYEMYEKTARIVRQTGANLKVGGPSTSNFVPDTRFDGDMEDMEVQKPLAELKDIDSLSWRPVWIAHFLRWCKSSDVPVDFVSCHPYPTDWALDSRGGQSKRVRQLNATPDDLRLVHKMISESPFPDLEVHLTEWNSSPSSRDHNHDYVPAAIYLARTFLCSLNQVDSLTYWTFTDVFEEEGAGLEPFHGGFGLVNQQGIPKPTYHIFRMLEGLGDEVLDRHDDHGIITRHADSGLLSALLFHYPPEMKTSPPPAYKDRSVAHETVATGSPMPKSLVLDGVRPGASFILETLTPGQQGDVVTAWEKLGSPRHLTRELTKKLAAYASSLSTQHLTADASGKVEVAETLPAWTVIALKEVA</sequence>